<feature type="domain" description="Peptidase S8/S53" evidence="7">
    <location>
        <begin position="72"/>
        <end position="339"/>
    </location>
</feature>
<keyword evidence="6" id="KW-0732">Signal</keyword>
<comment type="similarity">
    <text evidence="1 5">Belongs to the peptidase S8 family.</text>
</comment>
<evidence type="ECO:0000313" key="9">
    <source>
        <dbReference type="Proteomes" id="UP000034913"/>
    </source>
</evidence>
<sequence>MRKLVASVLSALVAGWITSPAVASLPLQVTGWRVDTVSSNLTIQAAANDIFFAQQWYLSKIGIDRAWDTTTGSDLVIAVVDTGVDLNHADLAGKFWTNSDEIPNNSIDDDHNGYVDDYLGYDFVDRDATPQDLHGHGTGIASIIAARSNNGIGITGINWQARIMALRALNSIGGGDFETVATAIRYATDNGARVINMSFGSFTDMSVLASAINYAISHSVVIVAAVGNNSAGTIYYPAAYPQVIAVSSLNSADQLSTFSNYGPGVDVAAPGERIAMADLSSSAPSIYAEGSGSSFAAAIVTGTVSLMLARNPSLSPAQIETILKLTADNLNDPARFGAGRVNASRAVAYQPPAVRSSALVSGSPAAADGVQTVTISATITDGGSMPVQATINGTNNIVNGQLIAFGQPVSIGAADSSGRISFTLSSTAAATKQITLLNTTTGAPLVTTQAIFVPLGSPRYSMAWVKQSPYLTLGLNETATVWVEVKNTGNITWVSDGDSATPQGQIRLGTDRSMDRSSAFSHPSWVNNNRAARMSPNIVYPEGIARFSFTAKASQTGSFKEYFRPVIEYVTWLNDLGIYWEFNVTASGAVTPSGESSPTQAATDPAAYVALMQSKSQNPTLHPGEIGTLEFSFRNIGSALWLGQGLGTQGTAAVRVGTANPRDRSSVFFTPSWLSPNRALNTALDVPPNANLEVSFPIKAPSRPGVYKENFQLVAEYITWFGPVFGWTITVQ</sequence>
<dbReference type="PROSITE" id="PS51892">
    <property type="entry name" value="SUBTILASE"/>
    <property type="match status" value="1"/>
</dbReference>
<dbReference type="InterPro" id="IPR050131">
    <property type="entry name" value="Peptidase_S8_subtilisin-like"/>
</dbReference>
<reference evidence="8 9" key="1">
    <citation type="journal article" date="2015" name="Nature">
        <title>rRNA introns, odd ribosomes, and small enigmatic genomes across a large radiation of phyla.</title>
        <authorList>
            <person name="Brown C.T."/>
            <person name="Hug L.A."/>
            <person name="Thomas B.C."/>
            <person name="Sharon I."/>
            <person name="Castelle C.J."/>
            <person name="Singh A."/>
            <person name="Wilkins M.J."/>
            <person name="Williams K.H."/>
            <person name="Banfield J.F."/>
        </authorList>
    </citation>
    <scope>NUCLEOTIDE SEQUENCE [LARGE SCALE GENOMIC DNA]</scope>
</reference>
<feature type="signal peptide" evidence="6">
    <location>
        <begin position="1"/>
        <end position="23"/>
    </location>
</feature>
<dbReference type="Gene3D" id="2.60.40.10">
    <property type="entry name" value="Immunoglobulins"/>
    <property type="match status" value="2"/>
</dbReference>
<protein>
    <recommendedName>
        <fullName evidence="7">Peptidase S8/S53 domain-containing protein</fullName>
    </recommendedName>
</protein>
<evidence type="ECO:0000256" key="1">
    <source>
        <dbReference type="ARBA" id="ARBA00011073"/>
    </source>
</evidence>
<dbReference type="PRINTS" id="PR00723">
    <property type="entry name" value="SUBTILISIN"/>
</dbReference>
<keyword evidence="3 5" id="KW-0378">Hydrolase</keyword>
<dbReference type="Proteomes" id="UP000034913">
    <property type="component" value="Unassembled WGS sequence"/>
</dbReference>
<keyword evidence="2 5" id="KW-0645">Protease</keyword>
<dbReference type="InterPro" id="IPR023827">
    <property type="entry name" value="Peptidase_S8_Asp-AS"/>
</dbReference>
<evidence type="ECO:0000256" key="2">
    <source>
        <dbReference type="ARBA" id="ARBA00022670"/>
    </source>
</evidence>
<comment type="caution">
    <text evidence="8">The sequence shown here is derived from an EMBL/GenBank/DDBJ whole genome shotgun (WGS) entry which is preliminary data.</text>
</comment>
<evidence type="ECO:0000256" key="4">
    <source>
        <dbReference type="ARBA" id="ARBA00022825"/>
    </source>
</evidence>
<dbReference type="InterPro" id="IPR022398">
    <property type="entry name" value="Peptidase_S8_His-AS"/>
</dbReference>
<evidence type="ECO:0000256" key="3">
    <source>
        <dbReference type="ARBA" id="ARBA00022801"/>
    </source>
</evidence>
<feature type="chain" id="PRO_5002540683" description="Peptidase S8/S53 domain-containing protein" evidence="6">
    <location>
        <begin position="24"/>
        <end position="732"/>
    </location>
</feature>
<organism evidence="8 9">
    <name type="scientific">candidate division Kazan bacterium GW2011_GWB1_52_7</name>
    <dbReference type="NCBI Taxonomy" id="1620414"/>
    <lineage>
        <taxon>Bacteria</taxon>
        <taxon>Bacteria division Kazan-3B-28</taxon>
    </lineage>
</organism>
<dbReference type="PROSITE" id="PS00137">
    <property type="entry name" value="SUBTILASE_HIS"/>
    <property type="match status" value="1"/>
</dbReference>
<dbReference type="InterPro" id="IPR036852">
    <property type="entry name" value="Peptidase_S8/S53_dom_sf"/>
</dbReference>
<dbReference type="PANTHER" id="PTHR43806">
    <property type="entry name" value="PEPTIDASE S8"/>
    <property type="match status" value="1"/>
</dbReference>
<accession>A0A0G1X840</accession>
<dbReference type="Gene3D" id="3.40.50.200">
    <property type="entry name" value="Peptidase S8/S53 domain"/>
    <property type="match status" value="1"/>
</dbReference>
<gene>
    <name evidence="8" type="ORF">VF00_C0001G0081</name>
</gene>
<dbReference type="PROSITE" id="PS00136">
    <property type="entry name" value="SUBTILASE_ASP"/>
    <property type="match status" value="1"/>
</dbReference>
<evidence type="ECO:0000256" key="5">
    <source>
        <dbReference type="PROSITE-ProRule" id="PRU01240"/>
    </source>
</evidence>
<dbReference type="InterPro" id="IPR013783">
    <property type="entry name" value="Ig-like_fold"/>
</dbReference>
<evidence type="ECO:0000313" key="8">
    <source>
        <dbReference type="EMBL" id="KKW27146.1"/>
    </source>
</evidence>
<name>A0A0G1X840_UNCK3</name>
<feature type="active site" description="Charge relay system" evidence="5">
    <location>
        <position position="136"/>
    </location>
</feature>
<dbReference type="Pfam" id="PF00082">
    <property type="entry name" value="Peptidase_S8"/>
    <property type="match status" value="1"/>
</dbReference>
<dbReference type="InterPro" id="IPR015500">
    <property type="entry name" value="Peptidase_S8_subtilisin-rel"/>
</dbReference>
<keyword evidence="4 5" id="KW-0720">Serine protease</keyword>
<feature type="active site" description="Charge relay system" evidence="5">
    <location>
        <position position="294"/>
    </location>
</feature>
<feature type="active site" description="Charge relay system" evidence="5">
    <location>
        <position position="81"/>
    </location>
</feature>
<dbReference type="PANTHER" id="PTHR43806:SF11">
    <property type="entry name" value="CEREVISIN-RELATED"/>
    <property type="match status" value="1"/>
</dbReference>
<dbReference type="GO" id="GO:0006508">
    <property type="term" value="P:proteolysis"/>
    <property type="evidence" value="ECO:0007669"/>
    <property type="project" value="UniProtKB-KW"/>
</dbReference>
<dbReference type="GO" id="GO:0004252">
    <property type="term" value="F:serine-type endopeptidase activity"/>
    <property type="evidence" value="ECO:0007669"/>
    <property type="project" value="UniProtKB-UniRule"/>
</dbReference>
<proteinExistence type="inferred from homology"/>
<dbReference type="CDD" id="cd07473">
    <property type="entry name" value="Peptidases_S8_Subtilisin_like"/>
    <property type="match status" value="1"/>
</dbReference>
<evidence type="ECO:0000256" key="6">
    <source>
        <dbReference type="SAM" id="SignalP"/>
    </source>
</evidence>
<dbReference type="InterPro" id="IPR034204">
    <property type="entry name" value="PfSUB1-like_cat_dom"/>
</dbReference>
<dbReference type="AlphaFoldDB" id="A0A0G1X840"/>
<dbReference type="SUPFAM" id="SSF52743">
    <property type="entry name" value="Subtilisin-like"/>
    <property type="match status" value="1"/>
</dbReference>
<evidence type="ECO:0000259" key="7">
    <source>
        <dbReference type="Pfam" id="PF00082"/>
    </source>
</evidence>
<dbReference type="InterPro" id="IPR000209">
    <property type="entry name" value="Peptidase_S8/S53_dom"/>
</dbReference>
<dbReference type="EMBL" id="LCRB01000001">
    <property type="protein sequence ID" value="KKW27146.1"/>
    <property type="molecule type" value="Genomic_DNA"/>
</dbReference>